<sequence>MLLLSFLQLFFSMVQQIIPFQLMPVRILLKLSRGLGLELNQFCMKGKLIQICFSRIQ</sequence>
<dbReference type="AlphaFoldDB" id="A0A2P2MDU8"/>
<accession>A0A2P2MDU8</accession>
<organism evidence="2">
    <name type="scientific">Rhizophora mucronata</name>
    <name type="common">Asiatic mangrove</name>
    <dbReference type="NCBI Taxonomy" id="61149"/>
    <lineage>
        <taxon>Eukaryota</taxon>
        <taxon>Viridiplantae</taxon>
        <taxon>Streptophyta</taxon>
        <taxon>Embryophyta</taxon>
        <taxon>Tracheophyta</taxon>
        <taxon>Spermatophyta</taxon>
        <taxon>Magnoliopsida</taxon>
        <taxon>eudicotyledons</taxon>
        <taxon>Gunneridae</taxon>
        <taxon>Pentapetalae</taxon>
        <taxon>rosids</taxon>
        <taxon>fabids</taxon>
        <taxon>Malpighiales</taxon>
        <taxon>Rhizophoraceae</taxon>
        <taxon>Rhizophora</taxon>
    </lineage>
</organism>
<keyword evidence="1" id="KW-0732">Signal</keyword>
<dbReference type="EMBL" id="GGEC01047934">
    <property type="protein sequence ID" value="MBX28418.1"/>
    <property type="molecule type" value="Transcribed_RNA"/>
</dbReference>
<name>A0A2P2MDU8_RHIMU</name>
<evidence type="ECO:0000256" key="1">
    <source>
        <dbReference type="SAM" id="SignalP"/>
    </source>
</evidence>
<proteinExistence type="predicted"/>
<feature type="signal peptide" evidence="1">
    <location>
        <begin position="1"/>
        <end position="16"/>
    </location>
</feature>
<protein>
    <submittedName>
        <fullName evidence="2">Catalytic</fullName>
    </submittedName>
</protein>
<reference evidence="2" key="1">
    <citation type="submission" date="2018-02" db="EMBL/GenBank/DDBJ databases">
        <title>Rhizophora mucronata_Transcriptome.</title>
        <authorList>
            <person name="Meera S.P."/>
            <person name="Sreeshan A."/>
            <person name="Augustine A."/>
        </authorList>
    </citation>
    <scope>NUCLEOTIDE SEQUENCE</scope>
    <source>
        <tissue evidence="2">Leaf</tissue>
    </source>
</reference>
<evidence type="ECO:0000313" key="2">
    <source>
        <dbReference type="EMBL" id="MBX28418.1"/>
    </source>
</evidence>
<feature type="chain" id="PRO_5015136576" evidence="1">
    <location>
        <begin position="17"/>
        <end position="57"/>
    </location>
</feature>